<protein>
    <recommendedName>
        <fullName evidence="5">Cysteine and tyrosine-rich protein 1</fullName>
    </recommendedName>
</protein>
<name>A0ABD3UXF3_SINWO</name>
<keyword evidence="4" id="KW-1185">Reference proteome</keyword>
<evidence type="ECO:0000313" key="4">
    <source>
        <dbReference type="Proteomes" id="UP001634394"/>
    </source>
</evidence>
<dbReference type="Proteomes" id="UP001634394">
    <property type="component" value="Unassembled WGS sequence"/>
</dbReference>
<comment type="caution">
    <text evidence="3">The sequence shown here is derived from an EMBL/GenBank/DDBJ whole genome shotgun (WGS) entry which is preliminary data.</text>
</comment>
<organism evidence="3 4">
    <name type="scientific">Sinanodonta woodiana</name>
    <name type="common">Chinese pond mussel</name>
    <name type="synonym">Anodonta woodiana</name>
    <dbReference type="NCBI Taxonomy" id="1069815"/>
    <lineage>
        <taxon>Eukaryota</taxon>
        <taxon>Metazoa</taxon>
        <taxon>Spiralia</taxon>
        <taxon>Lophotrochozoa</taxon>
        <taxon>Mollusca</taxon>
        <taxon>Bivalvia</taxon>
        <taxon>Autobranchia</taxon>
        <taxon>Heteroconchia</taxon>
        <taxon>Palaeoheterodonta</taxon>
        <taxon>Unionida</taxon>
        <taxon>Unionoidea</taxon>
        <taxon>Unionidae</taxon>
        <taxon>Unioninae</taxon>
        <taxon>Sinanodonta</taxon>
    </lineage>
</organism>
<proteinExistence type="predicted"/>
<dbReference type="AlphaFoldDB" id="A0ABD3UXF3"/>
<sequence length="174" mass="18559">MAQNEVYLLMFLIIFVGHVKSSSFCSDHDYTGTKYCPYGCCGSRGYQYCCSDYSPVYTVGAIVGIVIGCLAGLGILISVIVCCCCRPCGRATSGQVLQPHPAFSVSSLTTTNGTTMPITQLTPGMYSPSYPMYPQMAEGYFPGNAAVNYSYGAPQSMNNPNAAPPPDYNSVANK</sequence>
<keyword evidence="1" id="KW-1133">Transmembrane helix</keyword>
<feature type="chain" id="PRO_5044754488" description="Cysteine and tyrosine-rich protein 1" evidence="2">
    <location>
        <begin position="22"/>
        <end position="174"/>
    </location>
</feature>
<dbReference type="EMBL" id="JBJQND010000015">
    <property type="protein sequence ID" value="KAL3852955.1"/>
    <property type="molecule type" value="Genomic_DNA"/>
</dbReference>
<feature type="signal peptide" evidence="2">
    <location>
        <begin position="1"/>
        <end position="21"/>
    </location>
</feature>
<evidence type="ECO:0008006" key="5">
    <source>
        <dbReference type="Google" id="ProtNLM"/>
    </source>
</evidence>
<keyword evidence="1" id="KW-0812">Transmembrane</keyword>
<feature type="transmembrane region" description="Helical" evidence="1">
    <location>
        <begin position="61"/>
        <end position="85"/>
    </location>
</feature>
<evidence type="ECO:0000256" key="1">
    <source>
        <dbReference type="SAM" id="Phobius"/>
    </source>
</evidence>
<gene>
    <name evidence="3" type="ORF">ACJMK2_016560</name>
</gene>
<evidence type="ECO:0000256" key="2">
    <source>
        <dbReference type="SAM" id="SignalP"/>
    </source>
</evidence>
<keyword evidence="1" id="KW-0472">Membrane</keyword>
<accession>A0ABD3UXF3</accession>
<keyword evidence="2" id="KW-0732">Signal</keyword>
<evidence type="ECO:0000313" key="3">
    <source>
        <dbReference type="EMBL" id="KAL3852955.1"/>
    </source>
</evidence>
<reference evidence="3 4" key="1">
    <citation type="submission" date="2024-11" db="EMBL/GenBank/DDBJ databases">
        <title>Chromosome-level genome assembly of the freshwater bivalve Anodonta woodiana.</title>
        <authorList>
            <person name="Chen X."/>
        </authorList>
    </citation>
    <scope>NUCLEOTIDE SEQUENCE [LARGE SCALE GENOMIC DNA]</scope>
    <source>
        <strain evidence="3">MN2024</strain>
        <tissue evidence="3">Gills</tissue>
    </source>
</reference>